<evidence type="ECO:0000256" key="1">
    <source>
        <dbReference type="SAM" id="Phobius"/>
    </source>
</evidence>
<name>A0A2Z7BEF8_9LAMI</name>
<proteinExistence type="predicted"/>
<dbReference type="AlphaFoldDB" id="A0A2Z7BEF8"/>
<reference evidence="2 3" key="1">
    <citation type="journal article" date="2015" name="Proc. Natl. Acad. Sci. U.S.A.">
        <title>The resurrection genome of Boea hygrometrica: A blueprint for survival of dehydration.</title>
        <authorList>
            <person name="Xiao L."/>
            <person name="Yang G."/>
            <person name="Zhang L."/>
            <person name="Yang X."/>
            <person name="Zhao S."/>
            <person name="Ji Z."/>
            <person name="Zhou Q."/>
            <person name="Hu M."/>
            <person name="Wang Y."/>
            <person name="Chen M."/>
            <person name="Xu Y."/>
            <person name="Jin H."/>
            <person name="Xiao X."/>
            <person name="Hu G."/>
            <person name="Bao F."/>
            <person name="Hu Y."/>
            <person name="Wan P."/>
            <person name="Li L."/>
            <person name="Deng X."/>
            <person name="Kuang T."/>
            <person name="Xiang C."/>
            <person name="Zhu J.K."/>
            <person name="Oliver M.J."/>
            <person name="He Y."/>
        </authorList>
    </citation>
    <scope>NUCLEOTIDE SEQUENCE [LARGE SCALE GENOMIC DNA]</scope>
    <source>
        <strain evidence="3">cv. XS01</strain>
    </source>
</reference>
<keyword evidence="1" id="KW-1133">Transmembrane helix</keyword>
<dbReference type="Proteomes" id="UP000250235">
    <property type="component" value="Unassembled WGS sequence"/>
</dbReference>
<protein>
    <submittedName>
        <fullName evidence="2">Uncharacterized protein</fullName>
    </submittedName>
</protein>
<keyword evidence="1" id="KW-0472">Membrane</keyword>
<dbReference type="EMBL" id="KV006341">
    <property type="protein sequence ID" value="KZV32864.1"/>
    <property type="molecule type" value="Genomic_DNA"/>
</dbReference>
<feature type="transmembrane region" description="Helical" evidence="1">
    <location>
        <begin position="72"/>
        <end position="97"/>
    </location>
</feature>
<organism evidence="2 3">
    <name type="scientific">Dorcoceras hygrometricum</name>
    <dbReference type="NCBI Taxonomy" id="472368"/>
    <lineage>
        <taxon>Eukaryota</taxon>
        <taxon>Viridiplantae</taxon>
        <taxon>Streptophyta</taxon>
        <taxon>Embryophyta</taxon>
        <taxon>Tracheophyta</taxon>
        <taxon>Spermatophyta</taxon>
        <taxon>Magnoliopsida</taxon>
        <taxon>eudicotyledons</taxon>
        <taxon>Gunneridae</taxon>
        <taxon>Pentapetalae</taxon>
        <taxon>asterids</taxon>
        <taxon>lamiids</taxon>
        <taxon>Lamiales</taxon>
        <taxon>Gesneriaceae</taxon>
        <taxon>Didymocarpoideae</taxon>
        <taxon>Trichosporeae</taxon>
        <taxon>Loxocarpinae</taxon>
        <taxon>Dorcoceras</taxon>
    </lineage>
</organism>
<evidence type="ECO:0000313" key="2">
    <source>
        <dbReference type="EMBL" id="KZV32864.1"/>
    </source>
</evidence>
<gene>
    <name evidence="2" type="ORF">F511_06128</name>
</gene>
<sequence>MLWLVEKAVSVGEIMEQIPRTFKYEALASLYSHQIPYLANISLDFVLYSSNPWHCSPGHLSDADLIELCLEFFGSLVGLSLLLLSGVSCIASVFYLCCHTAGRGGNPAGGAPRGG</sequence>
<evidence type="ECO:0000313" key="3">
    <source>
        <dbReference type="Proteomes" id="UP000250235"/>
    </source>
</evidence>
<keyword evidence="1" id="KW-0812">Transmembrane</keyword>
<accession>A0A2Z7BEF8</accession>
<keyword evidence="3" id="KW-1185">Reference proteome</keyword>